<dbReference type="Gene3D" id="2.80.10.50">
    <property type="match status" value="3"/>
</dbReference>
<dbReference type="AlphaFoldDB" id="A0A1G7UD07"/>
<dbReference type="Gene3D" id="2.60.40.10">
    <property type="entry name" value="Immunoglobulins"/>
    <property type="match status" value="1"/>
</dbReference>
<sequence>MTVHSGRRASSFRVAAVAILLSSAVSTATVHTTASAQPPVSPEQRVNGLLQQMTVDEQVTLLRGISAPLGHHEVGYVAGVPRLGIPALRLTDGPAGVRDEQPATAFPAPVSVAASFDRDLARQAGVLMGKETRARGYHVLYAPMVNIVRVPQAGRNFETYGEDPYLAGKLGASFVQGVQEQGVAAQVKHYAVNNQENDRTWASSNVDDRTLREIYLPAFEMAVHEGGAWSAMCAYNKVGGSFACEHFPLLNDVLNDRWGFSGTVGSDYPATHSGVKSALAGLDQEFGGSTFYAGLPGAVGSGELVRSVLDERTRRVLRMLLRVGALDERPAPQFDPAAHAAFARRQASAGTVLLKNDTGLLPLANSTTTVALSGIYADVAHTGGDGSSRVTPYPEHTVKPVDALRARLGTGLTYHVGARREPFTVPAGVLTGLRADFYNNRGLQGAPAVSRTDSVIDFNWLTGSPAPGVNSDNWSARWVGTLTAPVTGTYDFALTSDDGSSLYIDGRHVIDNWGDHATQTRWASVPLEGGVPHQVVVDYSEAEGFANLSLDWFAPGGADPEIQAAVEAAKAAQVAVVVVGDRTTEGADRTDIDLPGNQNELVRAVAAANPRTVVVLETGGPVTMPWLGSVSTLLEAWYPGEQNGNSLVDVLWGLDEPSGRLPVTFPVDLGSNPIQSPEQYPGVGGNVTYTEGLRVGYRWYDATGVAPMFPFGHGLGYTTFAYSGLSLTRSADAVTASFTVRNTGSRRGSAVPQLYLGYPGAAGEPPRQLRDFAKVVLDPGASTRVTMTLDQRAFALWDTAERTFRVPAGGFTVSVGASSRDLRLSGTVTQQAVRIPNGATGQLTNLYGPCVDVASANSATGTPVGVWSCNNTGAQRWTAAPDGTLRALGKCLALQGDRAVLAECAGQRWTHESNGALVAGGRCLTAGTQLFLAPCDGSTAQAWVLPRPADRLQGIANRCVDIDGGRTWAGTAVWLYDCNGTGAQDWKLDADGSVRALGRCLDVTNGWTDPGTPLQLWDCNGTPAQQWRVQGSSLRNVKSGQCLDVRNGWTDNFTRLQIWWCNGTAAQNWQVPRR</sequence>
<dbReference type="GO" id="GO:0004553">
    <property type="term" value="F:hydrolase activity, hydrolyzing O-glycosyl compounds"/>
    <property type="evidence" value="ECO:0007669"/>
    <property type="project" value="InterPro"/>
</dbReference>
<dbReference type="InterPro" id="IPR001764">
    <property type="entry name" value="Glyco_hydro_3_N"/>
</dbReference>
<dbReference type="SUPFAM" id="SSF52279">
    <property type="entry name" value="Beta-D-glucan exohydrolase, C-terminal domain"/>
    <property type="match status" value="1"/>
</dbReference>
<evidence type="ECO:0000256" key="2">
    <source>
        <dbReference type="ARBA" id="ARBA00022801"/>
    </source>
</evidence>
<reference evidence="6" key="1">
    <citation type="submission" date="2016-10" db="EMBL/GenBank/DDBJ databases">
        <authorList>
            <person name="Varghese N."/>
            <person name="Submissions S."/>
        </authorList>
    </citation>
    <scope>NUCLEOTIDE SEQUENCE [LARGE SCALE GENOMIC DNA]</scope>
    <source>
        <strain evidence="6">CGMCC 4.3506</strain>
    </source>
</reference>
<dbReference type="InterPro" id="IPR017853">
    <property type="entry name" value="GH"/>
</dbReference>
<dbReference type="Pfam" id="PF07691">
    <property type="entry name" value="PA14"/>
    <property type="match status" value="1"/>
</dbReference>
<dbReference type="Gene3D" id="3.40.50.1700">
    <property type="entry name" value="Glycoside hydrolase family 3 C-terminal domain"/>
    <property type="match status" value="1"/>
</dbReference>
<dbReference type="SMART" id="SM00458">
    <property type="entry name" value="RICIN"/>
    <property type="match status" value="2"/>
</dbReference>
<dbReference type="SMART" id="SM01217">
    <property type="entry name" value="Fn3_like"/>
    <property type="match status" value="1"/>
</dbReference>
<dbReference type="Pfam" id="PF14310">
    <property type="entry name" value="Fn3-like"/>
    <property type="match status" value="1"/>
</dbReference>
<evidence type="ECO:0000313" key="6">
    <source>
        <dbReference type="Proteomes" id="UP000199623"/>
    </source>
</evidence>
<keyword evidence="2" id="KW-0378">Hydrolase</keyword>
<dbReference type="EMBL" id="FNCC01000008">
    <property type="protein sequence ID" value="SDG45472.1"/>
    <property type="molecule type" value="Genomic_DNA"/>
</dbReference>
<protein>
    <submittedName>
        <fullName evidence="5">Beta-glucosidase</fullName>
    </submittedName>
</protein>
<feature type="signal peptide" evidence="3">
    <location>
        <begin position="1"/>
        <end position="28"/>
    </location>
</feature>
<dbReference type="Gene3D" id="2.60.120.260">
    <property type="entry name" value="Galactose-binding domain-like"/>
    <property type="match status" value="1"/>
</dbReference>
<name>A0A1G7UD07_9PSEU</name>
<dbReference type="SMART" id="SM00758">
    <property type="entry name" value="PA14"/>
    <property type="match status" value="1"/>
</dbReference>
<dbReference type="STRING" id="200378.SAMN05216553_108151"/>
<dbReference type="PROSITE" id="PS51820">
    <property type="entry name" value="PA14"/>
    <property type="match status" value="1"/>
</dbReference>
<evidence type="ECO:0000259" key="4">
    <source>
        <dbReference type="PROSITE" id="PS51820"/>
    </source>
</evidence>
<accession>A0A1G7UD07</accession>
<dbReference type="InterPro" id="IPR011658">
    <property type="entry name" value="PA14_dom"/>
</dbReference>
<dbReference type="SUPFAM" id="SSF51445">
    <property type="entry name" value="(Trans)glycosidases"/>
    <property type="match status" value="1"/>
</dbReference>
<dbReference type="RefSeq" id="WP_090051358.1">
    <property type="nucleotide sequence ID" value="NZ_FNCC01000008.1"/>
</dbReference>
<dbReference type="Gene3D" id="3.20.20.300">
    <property type="entry name" value="Glycoside hydrolase, family 3, N-terminal domain"/>
    <property type="match status" value="1"/>
</dbReference>
<dbReference type="InterPro" id="IPR036962">
    <property type="entry name" value="Glyco_hydro_3_N_sf"/>
</dbReference>
<dbReference type="PROSITE" id="PS50231">
    <property type="entry name" value="RICIN_B_LECTIN"/>
    <property type="match status" value="2"/>
</dbReference>
<feature type="domain" description="PA14" evidence="4">
    <location>
        <begin position="428"/>
        <end position="566"/>
    </location>
</feature>
<dbReference type="GO" id="GO:0005975">
    <property type="term" value="P:carbohydrate metabolic process"/>
    <property type="evidence" value="ECO:0007669"/>
    <property type="project" value="InterPro"/>
</dbReference>
<dbReference type="InterPro" id="IPR002772">
    <property type="entry name" value="Glyco_hydro_3_C"/>
</dbReference>
<dbReference type="InterPro" id="IPR050288">
    <property type="entry name" value="Cellulose_deg_GH3"/>
</dbReference>
<dbReference type="InterPro" id="IPR037524">
    <property type="entry name" value="PA14/GLEYA"/>
</dbReference>
<dbReference type="InterPro" id="IPR013783">
    <property type="entry name" value="Ig-like_fold"/>
</dbReference>
<dbReference type="Proteomes" id="UP000199623">
    <property type="component" value="Unassembled WGS sequence"/>
</dbReference>
<dbReference type="InterPro" id="IPR036881">
    <property type="entry name" value="Glyco_hydro_3_C_sf"/>
</dbReference>
<dbReference type="PANTHER" id="PTHR42715:SF10">
    <property type="entry name" value="BETA-GLUCOSIDASE"/>
    <property type="match status" value="1"/>
</dbReference>
<dbReference type="InterPro" id="IPR035992">
    <property type="entry name" value="Ricin_B-like_lectins"/>
</dbReference>
<dbReference type="SUPFAM" id="SSF50370">
    <property type="entry name" value="Ricin B-like lectins"/>
    <property type="match status" value="2"/>
</dbReference>
<dbReference type="CDD" id="cd23451">
    <property type="entry name" value="beta-trefoil_Ricin_laminarinase"/>
    <property type="match status" value="1"/>
</dbReference>
<keyword evidence="6" id="KW-1185">Reference proteome</keyword>
<dbReference type="Pfam" id="PF00652">
    <property type="entry name" value="Ricin_B_lectin"/>
    <property type="match status" value="2"/>
</dbReference>
<dbReference type="InterPro" id="IPR026891">
    <property type="entry name" value="Fn3-like"/>
</dbReference>
<evidence type="ECO:0000256" key="1">
    <source>
        <dbReference type="ARBA" id="ARBA00005336"/>
    </source>
</evidence>
<dbReference type="PRINTS" id="PR00133">
    <property type="entry name" value="GLHYDRLASE3"/>
</dbReference>
<proteinExistence type="inferred from homology"/>
<dbReference type="OrthoDB" id="3187421at2"/>
<keyword evidence="3" id="KW-0732">Signal</keyword>
<evidence type="ECO:0000313" key="5">
    <source>
        <dbReference type="EMBL" id="SDG45472.1"/>
    </source>
</evidence>
<evidence type="ECO:0000256" key="3">
    <source>
        <dbReference type="SAM" id="SignalP"/>
    </source>
</evidence>
<comment type="similarity">
    <text evidence="1">Belongs to the glycosyl hydrolase 3 family.</text>
</comment>
<gene>
    <name evidence="5" type="ORF">SAMN05216553_108151</name>
</gene>
<dbReference type="Pfam" id="PF01915">
    <property type="entry name" value="Glyco_hydro_3_C"/>
    <property type="match status" value="1"/>
</dbReference>
<dbReference type="Pfam" id="PF00933">
    <property type="entry name" value="Glyco_hydro_3"/>
    <property type="match status" value="1"/>
</dbReference>
<feature type="chain" id="PRO_5039409791" evidence="3">
    <location>
        <begin position="29"/>
        <end position="1074"/>
    </location>
</feature>
<dbReference type="InterPro" id="IPR000772">
    <property type="entry name" value="Ricin_B_lectin"/>
</dbReference>
<dbReference type="PANTHER" id="PTHR42715">
    <property type="entry name" value="BETA-GLUCOSIDASE"/>
    <property type="match status" value="1"/>
</dbReference>
<organism evidence="5 6">
    <name type="scientific">Lentzea fradiae</name>
    <dbReference type="NCBI Taxonomy" id="200378"/>
    <lineage>
        <taxon>Bacteria</taxon>
        <taxon>Bacillati</taxon>
        <taxon>Actinomycetota</taxon>
        <taxon>Actinomycetes</taxon>
        <taxon>Pseudonocardiales</taxon>
        <taxon>Pseudonocardiaceae</taxon>
        <taxon>Lentzea</taxon>
    </lineage>
</organism>